<feature type="region of interest" description="Disordered" evidence="1">
    <location>
        <begin position="340"/>
        <end position="359"/>
    </location>
</feature>
<dbReference type="InterPro" id="IPR013083">
    <property type="entry name" value="Znf_RING/FYVE/PHD"/>
</dbReference>
<keyword evidence="3" id="KW-1185">Reference proteome</keyword>
<dbReference type="CDD" id="cd16449">
    <property type="entry name" value="RING-HC"/>
    <property type="match status" value="1"/>
</dbReference>
<dbReference type="SUPFAM" id="SSF57850">
    <property type="entry name" value="RING/U-box"/>
    <property type="match status" value="1"/>
</dbReference>
<proteinExistence type="predicted"/>
<sequence>MLKLYSRLYLAKTTDELANLATDIGEYYKQKTRKNRGKIIELDQLSFLSILDLQSIVSNTYGYRHVTDTIDLIFFPIIPTFATNDGSHLTKVRTITSLFLNTFSITSSVESVLLQLGVPNRYLHHSVNLLYSLAHVVGTQLSMKSDVQFYNSRQRTPNGENNQNNQFKLNLFTILSNTMLVAGTAYSINMIVKFINKYVPRVPSEIIGNIIAYPFAIFLHHVESLGFSETIETFFESAVQFVTSKCHKKLPPLPLDFNVPKPLECPICQDLLQDTKESLGFFFCSKCIKRWIKASNSPVHPMTGEKLSMEMMQSSVIMNEVAYKYHKLVINDLHAKGIFPENEPEIPTQDPNDDSDNDE</sequence>
<dbReference type="Gene3D" id="3.30.40.10">
    <property type="entry name" value="Zinc/RING finger domain, C3HC4 (zinc finger)"/>
    <property type="match status" value="1"/>
</dbReference>
<evidence type="ECO:0000256" key="1">
    <source>
        <dbReference type="SAM" id="MobiDB-lite"/>
    </source>
</evidence>
<protein>
    <recommendedName>
        <fullName evidence="4">Peroxin-12</fullName>
    </recommendedName>
</protein>
<dbReference type="Proteomes" id="UP001470230">
    <property type="component" value="Unassembled WGS sequence"/>
</dbReference>
<evidence type="ECO:0008006" key="4">
    <source>
        <dbReference type="Google" id="ProtNLM"/>
    </source>
</evidence>
<organism evidence="2 3">
    <name type="scientific">Tritrichomonas musculus</name>
    <dbReference type="NCBI Taxonomy" id="1915356"/>
    <lineage>
        <taxon>Eukaryota</taxon>
        <taxon>Metamonada</taxon>
        <taxon>Parabasalia</taxon>
        <taxon>Tritrichomonadida</taxon>
        <taxon>Tritrichomonadidae</taxon>
        <taxon>Tritrichomonas</taxon>
    </lineage>
</organism>
<dbReference type="EMBL" id="JAPFFF010000014">
    <property type="protein sequence ID" value="KAK8870272.1"/>
    <property type="molecule type" value="Genomic_DNA"/>
</dbReference>
<comment type="caution">
    <text evidence="2">The sequence shown here is derived from an EMBL/GenBank/DDBJ whole genome shotgun (WGS) entry which is preliminary data.</text>
</comment>
<gene>
    <name evidence="2" type="ORF">M9Y10_008150</name>
</gene>
<evidence type="ECO:0000313" key="3">
    <source>
        <dbReference type="Proteomes" id="UP001470230"/>
    </source>
</evidence>
<evidence type="ECO:0000313" key="2">
    <source>
        <dbReference type="EMBL" id="KAK8870272.1"/>
    </source>
</evidence>
<reference evidence="2 3" key="1">
    <citation type="submission" date="2024-04" db="EMBL/GenBank/DDBJ databases">
        <title>Tritrichomonas musculus Genome.</title>
        <authorList>
            <person name="Alves-Ferreira E."/>
            <person name="Grigg M."/>
            <person name="Lorenzi H."/>
            <person name="Galac M."/>
        </authorList>
    </citation>
    <scope>NUCLEOTIDE SEQUENCE [LARGE SCALE GENOMIC DNA]</scope>
    <source>
        <strain evidence="2 3">EAF2021</strain>
    </source>
</reference>
<name>A0ABR2IY51_9EUKA</name>
<accession>A0ABR2IY51</accession>